<reference evidence="3" key="1">
    <citation type="submission" date="2016-09" db="EMBL/GenBank/DDBJ databases">
        <authorList>
            <person name="Lysoe E."/>
        </authorList>
    </citation>
    <scope>NUCLEOTIDE SEQUENCE [LARGE SCALE GENOMIC DNA]</scope>
    <source>
        <strain evidence="3">LJ96T</strain>
    </source>
</reference>
<keyword evidence="3" id="KW-1185">Reference proteome</keyword>
<dbReference type="PATRIC" id="fig|1440763.5.peg.4043"/>
<evidence type="ECO:0000313" key="2">
    <source>
        <dbReference type="EMBL" id="APG03919.1"/>
    </source>
</evidence>
<dbReference type="Pfam" id="PF14588">
    <property type="entry name" value="YjgF_endoribonc"/>
    <property type="match status" value="1"/>
</dbReference>
<dbReference type="SUPFAM" id="SSF55298">
    <property type="entry name" value="YjgF-like"/>
    <property type="match status" value="1"/>
</dbReference>
<dbReference type="KEGG" id="lrz:BJI69_08375"/>
<proteinExistence type="predicted"/>
<dbReference type="InterPro" id="IPR019897">
    <property type="entry name" value="RidA_CS"/>
</dbReference>
<dbReference type="Proteomes" id="UP000182987">
    <property type="component" value="Chromosome"/>
</dbReference>
<dbReference type="STRING" id="1440763.BJI69_08375"/>
<dbReference type="CDD" id="cd02199">
    <property type="entry name" value="YjgF_YER057c_UK114_like_1"/>
    <property type="match status" value="1"/>
</dbReference>
<dbReference type="InterPro" id="IPR035959">
    <property type="entry name" value="RutC-like_sf"/>
</dbReference>
<organism evidence="2 3">
    <name type="scientific">Luteibacter rhizovicinus DSM 16549</name>
    <dbReference type="NCBI Taxonomy" id="1440763"/>
    <lineage>
        <taxon>Bacteria</taxon>
        <taxon>Pseudomonadati</taxon>
        <taxon>Pseudomonadota</taxon>
        <taxon>Gammaproteobacteria</taxon>
        <taxon>Lysobacterales</taxon>
        <taxon>Rhodanobacteraceae</taxon>
        <taxon>Luteibacter</taxon>
    </lineage>
</organism>
<dbReference type="InterPro" id="IPR013813">
    <property type="entry name" value="Endoribo_LPSP/chorism_mut-like"/>
</dbReference>
<feature type="domain" description="Endoribonuclease L-PSP/chorismate mutase-like" evidence="1">
    <location>
        <begin position="6"/>
        <end position="121"/>
    </location>
</feature>
<dbReference type="EMBL" id="CP017480">
    <property type="protein sequence ID" value="APG03919.1"/>
    <property type="molecule type" value="Genomic_DNA"/>
</dbReference>
<dbReference type="PROSITE" id="PS01094">
    <property type="entry name" value="UPF0076"/>
    <property type="match status" value="1"/>
</dbReference>
<dbReference type="OrthoDB" id="9806350at2"/>
<gene>
    <name evidence="2" type="ORF">BJI69_08375</name>
</gene>
<dbReference type="AlphaFoldDB" id="A0A0G9H1W4"/>
<dbReference type="PANTHER" id="PTHR43760:SF1">
    <property type="entry name" value="ENDORIBONUCLEASE L-PSP_CHORISMATE MUTASE-LIKE DOMAIN-CONTAINING PROTEIN"/>
    <property type="match status" value="1"/>
</dbReference>
<dbReference type="PANTHER" id="PTHR43760">
    <property type="entry name" value="ENDORIBONUCLEASE-RELATED"/>
    <property type="match status" value="1"/>
</dbReference>
<accession>A0A0G9H1W4</accession>
<dbReference type="Gene3D" id="3.30.1330.40">
    <property type="entry name" value="RutC-like"/>
    <property type="match status" value="1"/>
</dbReference>
<evidence type="ECO:0000259" key="1">
    <source>
        <dbReference type="Pfam" id="PF14588"/>
    </source>
</evidence>
<evidence type="ECO:0000313" key="3">
    <source>
        <dbReference type="Proteomes" id="UP000182987"/>
    </source>
</evidence>
<name>A0A0G9H1W4_9GAMM</name>
<protein>
    <recommendedName>
        <fullName evidence="1">Endoribonuclease L-PSP/chorismate mutase-like domain-containing protein</fullName>
    </recommendedName>
</protein>
<sequence>MRCMDRLKQLGFVLPPPLPALGSYNVVTASGNQVFVSGLGPIKDGEPVTGLVGGDMSLSDAQDAARMTMLLILASLEKSYGLDSIKRCLRLTVYVRSEASFTAHPKVADGASGLLRDLFGAELLPARSAIGVSSLPMGIPVEIDSIFERHY</sequence>